<feature type="compositionally biased region" description="Pro residues" evidence="1">
    <location>
        <begin position="84"/>
        <end position="97"/>
    </location>
</feature>
<proteinExistence type="predicted"/>
<keyword evidence="3" id="KW-1185">Reference proteome</keyword>
<dbReference type="OrthoDB" id="3788583at2759"/>
<dbReference type="Proteomes" id="UP000799291">
    <property type="component" value="Unassembled WGS sequence"/>
</dbReference>
<name>A0A6G1JLG5_9PLEO</name>
<reference evidence="2" key="1">
    <citation type="journal article" date="2020" name="Stud. Mycol.">
        <title>101 Dothideomycetes genomes: a test case for predicting lifestyles and emergence of pathogens.</title>
        <authorList>
            <person name="Haridas S."/>
            <person name="Albert R."/>
            <person name="Binder M."/>
            <person name="Bloem J."/>
            <person name="Labutti K."/>
            <person name="Salamov A."/>
            <person name="Andreopoulos B."/>
            <person name="Baker S."/>
            <person name="Barry K."/>
            <person name="Bills G."/>
            <person name="Bluhm B."/>
            <person name="Cannon C."/>
            <person name="Castanera R."/>
            <person name="Culley D."/>
            <person name="Daum C."/>
            <person name="Ezra D."/>
            <person name="Gonzalez J."/>
            <person name="Henrissat B."/>
            <person name="Kuo A."/>
            <person name="Liang C."/>
            <person name="Lipzen A."/>
            <person name="Lutzoni F."/>
            <person name="Magnuson J."/>
            <person name="Mondo S."/>
            <person name="Nolan M."/>
            <person name="Ohm R."/>
            <person name="Pangilinan J."/>
            <person name="Park H.-J."/>
            <person name="Ramirez L."/>
            <person name="Alfaro M."/>
            <person name="Sun H."/>
            <person name="Tritt A."/>
            <person name="Yoshinaga Y."/>
            <person name="Zwiers L.-H."/>
            <person name="Turgeon B."/>
            <person name="Goodwin S."/>
            <person name="Spatafora J."/>
            <person name="Crous P."/>
            <person name="Grigoriev I."/>
        </authorList>
    </citation>
    <scope>NUCLEOTIDE SEQUENCE</scope>
    <source>
        <strain evidence="2">CBS 122367</strain>
    </source>
</reference>
<organism evidence="2 3">
    <name type="scientific">Lentithecium fluviatile CBS 122367</name>
    <dbReference type="NCBI Taxonomy" id="1168545"/>
    <lineage>
        <taxon>Eukaryota</taxon>
        <taxon>Fungi</taxon>
        <taxon>Dikarya</taxon>
        <taxon>Ascomycota</taxon>
        <taxon>Pezizomycotina</taxon>
        <taxon>Dothideomycetes</taxon>
        <taxon>Pleosporomycetidae</taxon>
        <taxon>Pleosporales</taxon>
        <taxon>Massarineae</taxon>
        <taxon>Lentitheciaceae</taxon>
        <taxon>Lentithecium</taxon>
    </lineage>
</organism>
<sequence length="251" mass="27628">MFGGYCPGGFFRQNKSAPEHHNTFRPSRCSFSPLCHFSHASDPQSCTHESHAFMACGSLRRGGDSEPPPDPQIPVNCQQKPRRQPPLPSSHLPPPPVSVDMPEWIPPTSASDGENVDREVIGRPGRSISSVAESAGSTARSRSPTLKMVDIKGAEKMVPLKMMISPADVPEDVQELYTKIQSLAHIPRGVIPLGVEVRAYSQRSLLSAHSWFWFSVAFASPKFILGAKDQHLVPHEYEVLLPIEFRTTLTA</sequence>
<feature type="region of interest" description="Disordered" evidence="1">
    <location>
        <begin position="59"/>
        <end position="117"/>
    </location>
</feature>
<evidence type="ECO:0000313" key="2">
    <source>
        <dbReference type="EMBL" id="KAF2691412.1"/>
    </source>
</evidence>
<evidence type="ECO:0000256" key="1">
    <source>
        <dbReference type="SAM" id="MobiDB-lite"/>
    </source>
</evidence>
<protein>
    <submittedName>
        <fullName evidence="2">Uncharacterized protein</fullName>
    </submittedName>
</protein>
<evidence type="ECO:0000313" key="3">
    <source>
        <dbReference type="Proteomes" id="UP000799291"/>
    </source>
</evidence>
<gene>
    <name evidence="2" type="ORF">K458DRAFT_381270</name>
</gene>
<dbReference type="AlphaFoldDB" id="A0A6G1JLG5"/>
<accession>A0A6G1JLG5</accession>
<dbReference type="EMBL" id="MU005569">
    <property type="protein sequence ID" value="KAF2691412.1"/>
    <property type="molecule type" value="Genomic_DNA"/>
</dbReference>